<dbReference type="AlphaFoldDB" id="A0A8W8IDL2"/>
<keyword evidence="8" id="KW-0732">Signal</keyword>
<evidence type="ECO:0000256" key="12">
    <source>
        <dbReference type="ARBA" id="ARBA00023033"/>
    </source>
</evidence>
<evidence type="ECO:0000313" key="27">
    <source>
        <dbReference type="Proteomes" id="UP000005408"/>
    </source>
</evidence>
<evidence type="ECO:0000256" key="9">
    <source>
        <dbReference type="ARBA" id="ARBA00022737"/>
    </source>
</evidence>
<evidence type="ECO:0000313" key="26">
    <source>
        <dbReference type="EnsemblMetazoa" id="G13679.2:cds"/>
    </source>
</evidence>
<feature type="binding site" evidence="19">
    <location>
        <position position="690"/>
    </location>
    <ligand>
        <name>Zn(2+)</name>
        <dbReference type="ChEBI" id="CHEBI:29105"/>
        <note>catalytic</note>
    </ligand>
</feature>
<evidence type="ECO:0000256" key="8">
    <source>
        <dbReference type="ARBA" id="ARBA00022729"/>
    </source>
</evidence>
<name>A0A8W8IDL2_MAGGI</name>
<dbReference type="EnsemblMetazoa" id="G13679.2">
    <property type="protein sequence ID" value="G13679.2:cds"/>
    <property type="gene ID" value="G13679"/>
</dbReference>
<feature type="binding site" evidence="19">
    <location>
        <position position="323"/>
    </location>
    <ligand>
        <name>Cu(2+)</name>
        <dbReference type="ChEBI" id="CHEBI:29036"/>
        <label>1</label>
        <note>catalytic</note>
    </ligand>
</feature>
<dbReference type="SUPFAM" id="SSF63829">
    <property type="entry name" value="Calcium-dependent phosphotriesterase"/>
    <property type="match status" value="1"/>
</dbReference>
<dbReference type="InterPro" id="IPR000720">
    <property type="entry name" value="PHM/PAL"/>
</dbReference>
<dbReference type="Gene3D" id="2.60.120.230">
    <property type="match status" value="1"/>
</dbReference>
<dbReference type="InterPro" id="IPR001258">
    <property type="entry name" value="NHL_repeat"/>
</dbReference>
<proteinExistence type="inferred from homology"/>
<reference evidence="26" key="1">
    <citation type="submission" date="2022-08" db="UniProtKB">
        <authorList>
            <consortium name="EnsemblMetazoa"/>
        </authorList>
    </citation>
    <scope>IDENTIFICATION</scope>
    <source>
        <strain evidence="26">05x7-T-G4-1.051#20</strain>
    </source>
</reference>
<comment type="subcellular location">
    <subcellularLocation>
        <location evidence="2">Secreted</location>
    </subcellularLocation>
</comment>
<dbReference type="GO" id="GO:0006518">
    <property type="term" value="P:peptide metabolic process"/>
    <property type="evidence" value="ECO:0007669"/>
    <property type="project" value="InterPro"/>
</dbReference>
<evidence type="ECO:0000256" key="3">
    <source>
        <dbReference type="ARBA" id="ARBA00006026"/>
    </source>
</evidence>
<keyword evidence="23" id="KW-1133">Transmembrane helix</keyword>
<feature type="disulfide bond" evidence="20">
    <location>
        <begin position="801"/>
        <end position="821"/>
    </location>
</feature>
<dbReference type="InterPro" id="IPR036939">
    <property type="entry name" value="Cu2_ascorb_mOase_N_sf"/>
</dbReference>
<dbReference type="InterPro" id="IPR011042">
    <property type="entry name" value="6-blade_b-propeller_TolB-like"/>
</dbReference>
<evidence type="ECO:0000256" key="6">
    <source>
        <dbReference type="ARBA" id="ARBA00022525"/>
    </source>
</evidence>
<dbReference type="GO" id="GO:0004504">
    <property type="term" value="F:peptidylglycine monooxygenase activity"/>
    <property type="evidence" value="ECO:0007669"/>
    <property type="project" value="UniProtKB-EC"/>
</dbReference>
<evidence type="ECO:0000256" key="15">
    <source>
        <dbReference type="ARBA" id="ARBA00023239"/>
    </source>
</evidence>
<keyword evidence="23" id="KW-0472">Membrane</keyword>
<comment type="cofactor">
    <cofactor evidence="19">
        <name>Zn(2+)</name>
        <dbReference type="ChEBI" id="CHEBI:29105"/>
    </cofactor>
    <text evidence="19">Binds one Zn(2+) ion per subunit.</text>
</comment>
<feature type="binding site" evidence="19">
    <location>
        <position position="753"/>
    </location>
    <ligand>
        <name>Zn(2+)</name>
        <dbReference type="ChEBI" id="CHEBI:29105"/>
        <note>catalytic</note>
    </ligand>
</feature>
<feature type="compositionally biased region" description="Low complexity" evidence="22">
    <location>
        <begin position="470"/>
        <end position="483"/>
    </location>
</feature>
<feature type="disulfide bond" evidence="20">
    <location>
        <begin position="165"/>
        <end position="209"/>
    </location>
</feature>
<dbReference type="InterPro" id="IPR024548">
    <property type="entry name" value="Cu2_monoox_C"/>
</dbReference>
<dbReference type="PRINTS" id="PR00790">
    <property type="entry name" value="PAMONOXGNASE"/>
</dbReference>
<comment type="catalytic activity">
    <reaction evidence="1">
        <text>a [peptide]-C-terminal (2S)-2-hydroxyglycine = a [peptide]-C-terminal amide + glyoxylate</text>
        <dbReference type="Rhea" id="RHEA:20924"/>
        <dbReference type="Rhea" id="RHEA-COMP:13485"/>
        <dbReference type="Rhea" id="RHEA-COMP:15321"/>
        <dbReference type="ChEBI" id="CHEBI:36655"/>
        <dbReference type="ChEBI" id="CHEBI:137001"/>
        <dbReference type="ChEBI" id="CHEBI:142768"/>
        <dbReference type="EC" id="4.3.2.5"/>
    </reaction>
</comment>
<feature type="binding site" evidence="19">
    <location>
        <position position="254"/>
    </location>
    <ligand>
        <name>Cu(2+)</name>
        <dbReference type="ChEBI" id="CHEBI:29036"/>
        <label>1</label>
        <note>catalytic</note>
    </ligand>
</feature>
<keyword evidence="10" id="KW-0560">Oxidoreductase</keyword>
<feature type="region of interest" description="Disordered" evidence="22">
    <location>
        <begin position="630"/>
        <end position="659"/>
    </location>
</feature>
<dbReference type="Pfam" id="PF03712">
    <property type="entry name" value="Cu2_monoox_C"/>
    <property type="match status" value="1"/>
</dbReference>
<keyword evidence="16" id="KW-0511">Multifunctional enzyme</keyword>
<evidence type="ECO:0000256" key="11">
    <source>
        <dbReference type="ARBA" id="ARBA00023008"/>
    </source>
</evidence>
<evidence type="ECO:0000256" key="7">
    <source>
        <dbReference type="ARBA" id="ARBA00022723"/>
    </source>
</evidence>
<feature type="binding site" evidence="19">
    <location>
        <position position="956"/>
    </location>
    <ligand>
        <name>Zn(2+)</name>
        <dbReference type="ChEBI" id="CHEBI:29105"/>
        <note>catalytic</note>
    </ligand>
</feature>
<keyword evidence="7 19" id="KW-0479">Metal-binding</keyword>
<dbReference type="InterPro" id="IPR014784">
    <property type="entry name" value="Cu2_ascorb_mOase-like_C"/>
</dbReference>
<feature type="binding site" evidence="19">
    <location>
        <position position="190"/>
    </location>
    <ligand>
        <name>Cu(2+)</name>
        <dbReference type="ChEBI" id="CHEBI:29036"/>
        <label>1</label>
        <note>catalytic</note>
    </ligand>
</feature>
<feature type="disulfide bond" evidence="20">
    <location>
        <begin position="872"/>
        <end position="883"/>
    </location>
</feature>
<dbReference type="Pfam" id="PF01436">
    <property type="entry name" value="NHL"/>
    <property type="match status" value="1"/>
</dbReference>
<dbReference type="GO" id="GO:0005576">
    <property type="term" value="C:extracellular region"/>
    <property type="evidence" value="ECO:0007669"/>
    <property type="project" value="UniProtKB-SubCell"/>
</dbReference>
<keyword evidence="14" id="KW-0325">Glycoprotein</keyword>
<feature type="compositionally biased region" description="Basic residues" evidence="22">
    <location>
        <begin position="595"/>
        <end position="609"/>
    </location>
</feature>
<evidence type="ECO:0000256" key="16">
    <source>
        <dbReference type="ARBA" id="ARBA00023268"/>
    </source>
</evidence>
<feature type="region of interest" description="Disordered" evidence="22">
    <location>
        <begin position="470"/>
        <end position="503"/>
    </location>
</feature>
<evidence type="ECO:0000256" key="2">
    <source>
        <dbReference type="ARBA" id="ARBA00004613"/>
    </source>
</evidence>
<feature type="compositionally biased region" description="Acidic residues" evidence="22">
    <location>
        <begin position="1095"/>
        <end position="1112"/>
    </location>
</feature>
<evidence type="ECO:0000256" key="14">
    <source>
        <dbReference type="ARBA" id="ARBA00023180"/>
    </source>
</evidence>
<keyword evidence="19" id="KW-0862">Zinc</keyword>
<feature type="binding site" evidence="18">
    <location>
        <position position="876"/>
    </location>
    <ligand>
        <name>a protein</name>
        <dbReference type="ChEBI" id="CHEBI:16541"/>
    </ligand>
    <ligandPart>
        <name>C-terminal Xaa-(2S)-2-hydroxyglycine residue</name>
        <dbReference type="ChEBI" id="CHEBI:142768"/>
    </ligandPart>
</feature>
<keyword evidence="23" id="KW-0812">Transmembrane</keyword>
<evidence type="ECO:0000256" key="4">
    <source>
        <dbReference type="ARBA" id="ARBA00010263"/>
    </source>
</evidence>
<keyword evidence="12" id="KW-0503">Monooxygenase</keyword>
<dbReference type="InterPro" id="IPR000323">
    <property type="entry name" value="Cu2_ascorb_mOase_N"/>
</dbReference>
<feature type="repeat" description="NHL" evidence="21">
    <location>
        <begin position="843"/>
        <end position="887"/>
    </location>
</feature>
<evidence type="ECO:0000256" key="19">
    <source>
        <dbReference type="PIRSR" id="PIRSR600720-2"/>
    </source>
</evidence>
<feature type="disulfide bond" evidence="20">
    <location>
        <begin position="197"/>
        <end position="213"/>
    </location>
</feature>
<comment type="similarity">
    <text evidence="3">In the C-terminal section; belongs to the peptidyl-alpha-hydroxyglycine alpha-amidating lyase family.</text>
</comment>
<evidence type="ECO:0000256" key="22">
    <source>
        <dbReference type="SAM" id="MobiDB-lite"/>
    </source>
</evidence>
<dbReference type="CDD" id="cd14958">
    <property type="entry name" value="NHL_PAL_like"/>
    <property type="match status" value="1"/>
</dbReference>
<evidence type="ECO:0000256" key="23">
    <source>
        <dbReference type="SAM" id="Phobius"/>
    </source>
</evidence>
<keyword evidence="11 19" id="KW-0186">Copper</keyword>
<feature type="binding site" evidence="18">
    <location>
        <position position="703"/>
    </location>
    <ligand>
        <name>a protein</name>
        <dbReference type="ChEBI" id="CHEBI:16541"/>
    </ligand>
    <ligandPart>
        <name>C-terminal Xaa-(2S)-2-hydroxyglycine residue</name>
        <dbReference type="ChEBI" id="CHEBI:142768"/>
    </ligandPart>
</feature>
<feature type="binding site" evidence="18">
    <location>
        <position position="820"/>
    </location>
    <ligand>
        <name>a protein</name>
        <dbReference type="ChEBI" id="CHEBI:16541"/>
    </ligand>
    <ligandPart>
        <name>C-terminal Xaa-(2S)-2-hydroxyglycine residue</name>
        <dbReference type="ChEBI" id="CHEBI:142768"/>
    </ligandPart>
</feature>
<evidence type="ECO:0000256" key="13">
    <source>
        <dbReference type="ARBA" id="ARBA00023157"/>
    </source>
</evidence>
<feature type="domain" description="Copper type II ascorbate-dependent monooxygenase C-terminal" evidence="25">
    <location>
        <begin position="280"/>
        <end position="425"/>
    </location>
</feature>
<feature type="domain" description="Copper type II ascorbate-dependent monooxygenase N-terminal" evidence="24">
    <location>
        <begin position="149"/>
        <end position="258"/>
    </location>
</feature>
<dbReference type="InterPro" id="IPR008977">
    <property type="entry name" value="PHM/PNGase_F_dom_sf"/>
</dbReference>
<feature type="transmembrane region" description="Helical" evidence="23">
    <location>
        <begin position="120"/>
        <end position="140"/>
    </location>
</feature>
<feature type="disulfide bond" evidence="20">
    <location>
        <begin position="307"/>
        <end position="414"/>
    </location>
</feature>
<comment type="catalytic activity">
    <reaction evidence="17">
        <text>a [peptide]-C-terminal glycine + 2 L-ascorbate + O2 = a [peptide]-C-terminal (2S)-2-hydroxyglycine + 2 monodehydro-L-ascorbate radical + H2O</text>
        <dbReference type="Rhea" id="RHEA:21452"/>
        <dbReference type="Rhea" id="RHEA-COMP:13486"/>
        <dbReference type="Rhea" id="RHEA-COMP:15321"/>
        <dbReference type="ChEBI" id="CHEBI:15377"/>
        <dbReference type="ChEBI" id="CHEBI:15379"/>
        <dbReference type="ChEBI" id="CHEBI:38290"/>
        <dbReference type="ChEBI" id="CHEBI:59513"/>
        <dbReference type="ChEBI" id="CHEBI:137000"/>
        <dbReference type="ChEBI" id="CHEBI:142768"/>
        <dbReference type="EC" id="1.14.17.3"/>
    </reaction>
</comment>
<evidence type="ECO:0000256" key="21">
    <source>
        <dbReference type="PROSITE-ProRule" id="PRU00504"/>
    </source>
</evidence>
<feature type="region of interest" description="Disordered" evidence="22">
    <location>
        <begin position="1086"/>
        <end position="1118"/>
    </location>
</feature>
<evidence type="ECO:0000256" key="20">
    <source>
        <dbReference type="PIRSR" id="PIRSR600720-3"/>
    </source>
</evidence>
<evidence type="ECO:0000259" key="25">
    <source>
        <dbReference type="Pfam" id="PF03712"/>
    </source>
</evidence>
<feature type="region of interest" description="Disordered" evidence="22">
    <location>
        <begin position="527"/>
        <end position="617"/>
    </location>
</feature>
<keyword evidence="19" id="KW-0106">Calcium</keyword>
<sequence>MLRVTECLQMFYSELIKDEEAVSLGGILHTSVCCQLIIGDEYLHVNRDTIIVISDSNTHKTSVGRTVKFCGHYSLCRGLVPAYDAFCRGVRIWAMFRKDSTRSYLYVSCRVQLTMTTMTLFRSVTLTLVVWIIFVCSVVKSQTLTQKLDLLMRNASVTMNDEYLCSSYKLPANDQYIVQYEALANAGTAHHILLFGCDEPASSEDYWHCGRLCKSQEQILFAWAKNAPRLNLPKDVGFHVGGQTSIKYIVIQVHYVNPLPPGSLDTSGIRLSMTSLRQRYEAGIYLLLAYSVRIPSNSVNVFADISCQFKASGPIYPFGFRTHAHSLGTVISGYQVNNTYNLIGKGNPQWPQAFYPVENKVVIQRDDYLVGRCTYNSTGRNRTTYIGASHNDEMCNFYIMYYADRNTRLQYHSCAGNNNPRLIQKLPAYSYQQLPPNPLLEMAAHGPSGHMGDPEGHSPSPIVTAAPVTMAPTPAPTQAPTKPTTRKPETGNSQVYLSDDMPWDFTRQEREGQGVYPRDYAPDYSEFYDEVESQRGRKKYPKQDYGRHRYNQQDYDDYYNSGLGQNQNTGRDGRYRGSSRTNNNHSGQGQVFNRNRNRVGGRRRPHKHKDNPYQPDNSLFKEAYAVSLEKGQSTVGPPVLTPGHTTPRSKPPRKPHMTHLMDFESDFGGSSSGGSPTPGSEVVIGQVGGVATDKQGNVYVFHRGERVWNGLSFDQYHVFQQKNRPIKANCIVVYNSAGQVIRQFGKDMFFMPHGISVDDKLNVWVTDVGLHQVMRFPPNSDQADLVLGQRFQPGKGDNLFCKPTDVEVLSTGEFFISDGYCNSRILKYDKAGTLIREFGSSSIATFGTAEPGSGTFNVPHSMTLAEDKGLLCVADRENGRIQCFDLDGNFQLMIHSPEFGDRIFAVSYCRLHGGLLFAVNGPSLSGTPPVQGFIIDINDGQLIETWNAKPGLRQPHDIEVDPVNLRVYVGELDPTKVWRFDMKADDGTGGRGNIIHSGTTPSSSGTTINATFVETQETNKKSLTQEEEIMPAIIIGALLVIPIIIIIVIVIVIRIYKKGQHDCCGRHRSRPRKKFNIGNFLTPHRGFDRLSQEGSDTEFDPLNDDSDEEEEYSITRKA</sequence>
<keyword evidence="9" id="KW-0677">Repeat</keyword>
<evidence type="ECO:0000259" key="24">
    <source>
        <dbReference type="Pfam" id="PF01082"/>
    </source>
</evidence>
<keyword evidence="15" id="KW-0456">Lyase</keyword>
<dbReference type="Pfam" id="PF01082">
    <property type="entry name" value="Cu2_monooxygen"/>
    <property type="match status" value="1"/>
</dbReference>
<dbReference type="Gene3D" id="2.60.120.310">
    <property type="entry name" value="Copper type II, ascorbate-dependent monooxygenase, N-terminal domain"/>
    <property type="match status" value="1"/>
</dbReference>
<accession>A0A8W8IDL2</accession>
<feature type="binding site" evidence="19">
    <location>
        <position position="325"/>
    </location>
    <ligand>
        <name>Cu(2+)</name>
        <dbReference type="ChEBI" id="CHEBI:29036"/>
        <label>1</label>
        <note>catalytic</note>
    </ligand>
</feature>
<dbReference type="PANTHER" id="PTHR10680:SF14">
    <property type="entry name" value="PEPTIDYL-GLYCINE ALPHA-AMIDATING MONOOXYGENASE"/>
    <property type="match status" value="1"/>
</dbReference>
<organism evidence="26 27">
    <name type="scientific">Magallana gigas</name>
    <name type="common">Pacific oyster</name>
    <name type="synonym">Crassostrea gigas</name>
    <dbReference type="NCBI Taxonomy" id="29159"/>
    <lineage>
        <taxon>Eukaryota</taxon>
        <taxon>Metazoa</taxon>
        <taxon>Spiralia</taxon>
        <taxon>Lophotrochozoa</taxon>
        <taxon>Mollusca</taxon>
        <taxon>Bivalvia</taxon>
        <taxon>Autobranchia</taxon>
        <taxon>Pteriomorphia</taxon>
        <taxon>Ostreida</taxon>
        <taxon>Ostreoidea</taxon>
        <taxon>Ostreidae</taxon>
        <taxon>Magallana</taxon>
    </lineage>
</organism>
<feature type="binding site" evidence="19">
    <location>
        <position position="394"/>
    </location>
    <ligand>
        <name>Cu(2+)</name>
        <dbReference type="ChEBI" id="CHEBI:29036"/>
        <label>1</label>
        <note>catalytic</note>
    </ligand>
</feature>
<feature type="binding site" evidence="19">
    <location>
        <position position="957"/>
    </location>
    <ligand>
        <name>Ca(2+)</name>
        <dbReference type="ChEBI" id="CHEBI:29108"/>
        <note>structural</note>
    </ligand>
</feature>
<dbReference type="PROSITE" id="PS51125">
    <property type="entry name" value="NHL"/>
    <property type="match status" value="3"/>
</dbReference>
<dbReference type="SUPFAM" id="SSF49742">
    <property type="entry name" value="PHM/PNGase F"/>
    <property type="match status" value="2"/>
</dbReference>
<keyword evidence="6" id="KW-0964">Secreted</keyword>
<evidence type="ECO:0000256" key="18">
    <source>
        <dbReference type="PIRSR" id="PIRSR600720-1"/>
    </source>
</evidence>
<dbReference type="Gene3D" id="2.120.10.30">
    <property type="entry name" value="TolB, C-terminal domain"/>
    <property type="match status" value="1"/>
</dbReference>
<comment type="similarity">
    <text evidence="5">Belongs to the copper type II ascorbate-dependent monooxygenase family.</text>
</comment>
<dbReference type="PANTHER" id="PTHR10680">
    <property type="entry name" value="PEPTIDYL-GLYCINE ALPHA-AMIDATING MONOOXYGENASE"/>
    <property type="match status" value="1"/>
</dbReference>
<evidence type="ECO:0008006" key="28">
    <source>
        <dbReference type="Google" id="ProtNLM"/>
    </source>
</evidence>
<evidence type="ECO:0000256" key="1">
    <source>
        <dbReference type="ARBA" id="ARBA00000686"/>
    </source>
</evidence>
<dbReference type="GO" id="GO:0016020">
    <property type="term" value="C:membrane"/>
    <property type="evidence" value="ECO:0007669"/>
    <property type="project" value="InterPro"/>
</dbReference>
<evidence type="ECO:0000256" key="10">
    <source>
        <dbReference type="ARBA" id="ARBA00023002"/>
    </source>
</evidence>
<comment type="cofactor">
    <cofactor evidence="19">
        <name>Cu(2+)</name>
        <dbReference type="ChEBI" id="CHEBI:29036"/>
    </cofactor>
    <text evidence="19">Binds 2 Cu(2+) ions per subunit.</text>
</comment>
<feature type="transmembrane region" description="Helical" evidence="23">
    <location>
        <begin position="1029"/>
        <end position="1053"/>
    </location>
</feature>
<keyword evidence="27" id="KW-1185">Reference proteome</keyword>
<dbReference type="FunFam" id="2.60.120.310:FF:000005">
    <property type="entry name" value="Peptidylglycine alpha-hydroxylating monooxygenase"/>
    <property type="match status" value="1"/>
</dbReference>
<feature type="repeat" description="NHL" evidence="21">
    <location>
        <begin position="792"/>
        <end position="831"/>
    </location>
</feature>
<dbReference type="GO" id="GO:0004598">
    <property type="term" value="F:peptidylamidoglycolate lyase activity"/>
    <property type="evidence" value="ECO:0007669"/>
    <property type="project" value="UniProtKB-EC"/>
</dbReference>
<dbReference type="Proteomes" id="UP000005408">
    <property type="component" value="Unassembled WGS sequence"/>
</dbReference>
<dbReference type="SMR" id="A0A8W8IDL2"/>
<keyword evidence="13 20" id="KW-1015">Disulfide bond</keyword>
<evidence type="ECO:0000256" key="17">
    <source>
        <dbReference type="ARBA" id="ARBA00048431"/>
    </source>
</evidence>
<feature type="repeat" description="NHL" evidence="21">
    <location>
        <begin position="738"/>
        <end position="779"/>
    </location>
</feature>
<comment type="similarity">
    <text evidence="4">In the N-terminal section; belongs to the copper type II ascorbate-dependent monooxygenase family.</text>
</comment>
<feature type="binding site" evidence="19">
    <location>
        <position position="191"/>
    </location>
    <ligand>
        <name>Cu(2+)</name>
        <dbReference type="ChEBI" id="CHEBI:29036"/>
        <label>1</label>
        <note>catalytic</note>
    </ligand>
</feature>
<protein>
    <recommendedName>
        <fullName evidence="28">Peptidylglycine monooxygenase</fullName>
    </recommendedName>
</protein>
<dbReference type="GO" id="GO:0005507">
    <property type="term" value="F:copper ion binding"/>
    <property type="evidence" value="ECO:0007669"/>
    <property type="project" value="InterPro"/>
</dbReference>
<feature type="disulfide bond" evidence="20">
    <location>
        <begin position="373"/>
        <end position="395"/>
    </location>
</feature>
<feature type="binding site" evidence="19">
    <location>
        <position position="860"/>
    </location>
    <ligand>
        <name>Zn(2+)</name>
        <dbReference type="ChEBI" id="CHEBI:29105"/>
        <note>catalytic</note>
    </ligand>
</feature>
<evidence type="ECO:0000256" key="5">
    <source>
        <dbReference type="ARBA" id="ARBA00010676"/>
    </source>
</evidence>